<comment type="function">
    <text evidence="7">This protein is part of the stalk that links CF(0) to CF(1). It either transmits conformational changes from CF(0) to CF(1) or is implicated in proton conduction.</text>
</comment>
<keyword evidence="5 7" id="KW-0472">Membrane</keyword>
<evidence type="ECO:0000256" key="5">
    <source>
        <dbReference type="ARBA" id="ARBA00023136"/>
    </source>
</evidence>
<keyword evidence="9" id="KW-1185">Reference proteome</keyword>
<evidence type="ECO:0000256" key="4">
    <source>
        <dbReference type="ARBA" id="ARBA00023065"/>
    </source>
</evidence>
<evidence type="ECO:0000256" key="6">
    <source>
        <dbReference type="ARBA" id="ARBA00023310"/>
    </source>
</evidence>
<evidence type="ECO:0000256" key="2">
    <source>
        <dbReference type="ARBA" id="ARBA00022448"/>
    </source>
</evidence>
<name>F1T6I0_9ACTN</name>
<evidence type="ECO:0000256" key="3">
    <source>
        <dbReference type="ARBA" id="ARBA00022781"/>
    </source>
</evidence>
<gene>
    <name evidence="7 8" type="primary">atpH</name>
    <name evidence="8" type="ORF">HMPREF0091_11071</name>
</gene>
<proteinExistence type="inferred from homology"/>
<evidence type="ECO:0000256" key="1">
    <source>
        <dbReference type="ARBA" id="ARBA00004370"/>
    </source>
</evidence>
<dbReference type="PANTHER" id="PTHR11910">
    <property type="entry name" value="ATP SYNTHASE DELTA CHAIN"/>
    <property type="match status" value="1"/>
</dbReference>
<dbReference type="AlphaFoldDB" id="F1T6I0"/>
<dbReference type="EMBL" id="ACGK02000004">
    <property type="protein sequence ID" value="EGF22745.1"/>
    <property type="molecule type" value="Genomic_DNA"/>
</dbReference>
<dbReference type="GO" id="GO:0005886">
    <property type="term" value="C:plasma membrane"/>
    <property type="evidence" value="ECO:0007669"/>
    <property type="project" value="UniProtKB-SubCell"/>
</dbReference>
<comment type="subcellular location">
    <subcellularLocation>
        <location evidence="7">Cell membrane</location>
        <topology evidence="7">Peripheral membrane protein</topology>
    </subcellularLocation>
    <subcellularLocation>
        <location evidence="1">Membrane</location>
    </subcellularLocation>
</comment>
<keyword evidence="7" id="KW-1003">Cell membrane</keyword>
<keyword evidence="2 7" id="KW-0813">Transport</keyword>
<protein>
    <recommendedName>
        <fullName evidence="7">ATP synthase subunit delta</fullName>
    </recommendedName>
    <alternativeName>
        <fullName evidence="7">ATP synthase F(1) sector subunit delta</fullName>
    </alternativeName>
    <alternativeName>
        <fullName evidence="7">F-type ATPase subunit delta</fullName>
        <shortName evidence="7">F-ATPase subunit delta</shortName>
    </alternativeName>
</protein>
<dbReference type="Pfam" id="PF00213">
    <property type="entry name" value="OSCP"/>
    <property type="match status" value="1"/>
</dbReference>
<comment type="similarity">
    <text evidence="7">Belongs to the ATPase delta chain family.</text>
</comment>
<reference evidence="8 9" key="1">
    <citation type="submission" date="2011-02" db="EMBL/GenBank/DDBJ databases">
        <authorList>
            <person name="Muzny D."/>
            <person name="Qin X."/>
            <person name="Buhay C."/>
            <person name="Dugan-Rocha S."/>
            <person name="Ding Y."/>
            <person name="Chen G."/>
            <person name="Hawes A."/>
            <person name="Holder M."/>
            <person name="Jhangiani S."/>
            <person name="Johnson A."/>
            <person name="Khan Z."/>
            <person name="Li Z."/>
            <person name="Liu W."/>
            <person name="Liu X."/>
            <person name="Perez L."/>
            <person name="Shen H."/>
            <person name="Wang Q."/>
            <person name="Watt J."/>
            <person name="Xi L."/>
            <person name="Xin Y."/>
            <person name="Zhou J."/>
            <person name="Deng J."/>
            <person name="Jiang H."/>
            <person name="Liu Y."/>
            <person name="Qu J."/>
            <person name="Song X.-Z."/>
            <person name="Zhang L."/>
            <person name="Villasana D."/>
            <person name="Johnson A."/>
            <person name="Liu J."/>
            <person name="Liyanage D."/>
            <person name="Lorensuhewa L."/>
            <person name="Robinson T."/>
            <person name="Song A."/>
            <person name="Song B.-B."/>
            <person name="Dinh H."/>
            <person name="Thornton R."/>
            <person name="Coyle M."/>
            <person name="Francisco L."/>
            <person name="Jackson L."/>
            <person name="Javaid M."/>
            <person name="Korchina V."/>
            <person name="Kovar C."/>
            <person name="Mata R."/>
            <person name="Mathew T."/>
            <person name="Ngo R."/>
            <person name="Nguyen L."/>
            <person name="Nguyen N."/>
            <person name="Okwuonu G."/>
            <person name="Ongeri F."/>
            <person name="Pham C."/>
            <person name="Simmons D."/>
            <person name="Wilczek-Boney K."/>
            <person name="Hale W."/>
            <person name="Jakkamsetti A."/>
            <person name="Pham P."/>
            <person name="Ruth R."/>
            <person name="San Lucas F."/>
            <person name="Warren J."/>
            <person name="Zhang J."/>
            <person name="Zhao Z."/>
            <person name="Zhou C."/>
            <person name="Zhu D."/>
            <person name="Lee S."/>
            <person name="Bess C."/>
            <person name="Blankenburg K."/>
            <person name="Forbes L."/>
            <person name="Fu Q."/>
            <person name="Gubbala S."/>
            <person name="Hirani K."/>
            <person name="Jayaseelan J.C."/>
            <person name="Lara F."/>
            <person name="Munidasa M."/>
            <person name="Palculict T."/>
            <person name="Patil S."/>
            <person name="Pu L.-L."/>
            <person name="Saada N."/>
            <person name="Tang L."/>
            <person name="Weissenberger G."/>
            <person name="Zhu Y."/>
            <person name="Hemphill L."/>
            <person name="Shang Y."/>
            <person name="Youmans B."/>
            <person name="Ayvaz T."/>
            <person name="Ross M."/>
            <person name="Santibanez J."/>
            <person name="Aqrawi P."/>
            <person name="Gross S."/>
            <person name="Joshi V."/>
            <person name="Fowler G."/>
            <person name="Nazareth L."/>
            <person name="Reid J."/>
            <person name="Worley K."/>
            <person name="Petrosino J."/>
            <person name="Highlander S."/>
            <person name="Gibbs R."/>
        </authorList>
    </citation>
    <scope>NUCLEOTIDE SEQUENCE [LARGE SCALE GENOMIC DNA]</scope>
    <source>
        <strain evidence="8 9">DSM 15829</strain>
    </source>
</reference>
<dbReference type="GO" id="GO:0045259">
    <property type="term" value="C:proton-transporting ATP synthase complex"/>
    <property type="evidence" value="ECO:0007669"/>
    <property type="project" value="UniProtKB-KW"/>
</dbReference>
<keyword evidence="7" id="KW-0139">CF(1)</keyword>
<keyword evidence="6 7" id="KW-0066">ATP synthesis</keyword>
<keyword evidence="3 7" id="KW-0375">Hydrogen ion transport</keyword>
<dbReference type="Proteomes" id="UP000005947">
    <property type="component" value="Unassembled WGS sequence"/>
</dbReference>
<evidence type="ECO:0000256" key="7">
    <source>
        <dbReference type="HAMAP-Rule" id="MF_01416"/>
    </source>
</evidence>
<comment type="function">
    <text evidence="7">F(1)F(0) ATP synthase produces ATP from ADP in the presence of a proton or sodium gradient. F-type ATPases consist of two structural domains, F(1) containing the extramembraneous catalytic core and F(0) containing the membrane proton channel, linked together by a central stalk and a peripheral stalk. During catalysis, ATP synthesis in the catalytic domain of F(1) is coupled via a rotary mechanism of the central stalk subunits to proton translocation.</text>
</comment>
<dbReference type="GeneID" id="93210717"/>
<accession>F1T6I0</accession>
<dbReference type="eggNOG" id="COG0712">
    <property type="taxonomic scope" value="Bacteria"/>
</dbReference>
<comment type="caution">
    <text evidence="8">The sequence shown here is derived from an EMBL/GenBank/DDBJ whole genome shotgun (WGS) entry which is preliminary data.</text>
</comment>
<dbReference type="InterPro" id="IPR000711">
    <property type="entry name" value="ATPase_OSCP/dsu"/>
</dbReference>
<dbReference type="RefSeq" id="WP_006303277.1">
    <property type="nucleotide sequence ID" value="NZ_ACGK02000004.1"/>
</dbReference>
<evidence type="ECO:0000313" key="9">
    <source>
        <dbReference type="Proteomes" id="UP000005947"/>
    </source>
</evidence>
<evidence type="ECO:0000313" key="8">
    <source>
        <dbReference type="EMBL" id="EGF22745.1"/>
    </source>
</evidence>
<organism evidence="8 9">
    <name type="scientific">Fannyhessea vaginae DSM 15829</name>
    <dbReference type="NCBI Taxonomy" id="525256"/>
    <lineage>
        <taxon>Bacteria</taxon>
        <taxon>Bacillati</taxon>
        <taxon>Actinomycetota</taxon>
        <taxon>Coriobacteriia</taxon>
        <taxon>Coriobacteriales</taxon>
        <taxon>Atopobiaceae</taxon>
        <taxon>Fannyhessea</taxon>
    </lineage>
</organism>
<keyword evidence="8" id="KW-0378">Hydrolase</keyword>
<sequence length="157" mass="17766">MTKSKHSDERKSEEYARALMDAAQKEGRLNDDLVQWKHAAKFSSEVFETIRAMYDANDLGLVTNVENAYKHILDTHDNTVFVTVTTAVAMDDELRNKVCDYMSKLVKAPVFLVERVDKSIIGGLIVEVKGNRYDASVRSQLATIRKKLSQTYTGSEM</sequence>
<keyword evidence="4 7" id="KW-0406">Ion transport</keyword>
<dbReference type="GO" id="GO:0046933">
    <property type="term" value="F:proton-transporting ATP synthase activity, rotational mechanism"/>
    <property type="evidence" value="ECO:0007669"/>
    <property type="project" value="UniProtKB-UniRule"/>
</dbReference>
<dbReference type="HAMAP" id="MF_01416">
    <property type="entry name" value="ATP_synth_delta_bact"/>
    <property type="match status" value="1"/>
</dbReference>
<dbReference type="GO" id="GO:0016787">
    <property type="term" value="F:hydrolase activity"/>
    <property type="evidence" value="ECO:0007669"/>
    <property type="project" value="UniProtKB-KW"/>
</dbReference>
<dbReference type="OrthoDB" id="3186352at2"/>